<evidence type="ECO:0000313" key="2">
    <source>
        <dbReference type="EMBL" id="MDQ7879264.1"/>
    </source>
</evidence>
<sequence length="77" mass="8354">MRLPTGPRRLGVITIIVDLFRDHTLNGWGSALWVIFLVTVPFLAAPIAVIECVAPDRSVGWRHDGGCCGSASLPDLR</sequence>
<keyword evidence="1" id="KW-0812">Transmembrane</keyword>
<comment type="caution">
    <text evidence="2">The sequence shown here is derived from an EMBL/GenBank/DDBJ whole genome shotgun (WGS) entry which is preliminary data.</text>
</comment>
<feature type="transmembrane region" description="Helical" evidence="1">
    <location>
        <begin position="31"/>
        <end position="54"/>
    </location>
</feature>
<reference evidence="2 3" key="1">
    <citation type="submission" date="2023-08" db="EMBL/GenBank/DDBJ databases">
        <title>Microbacterium psychrotolerans sp. nov., a psychrotolerant bacterium isolated from soil in Heilongjiang Province, China.</title>
        <authorList>
            <person name="An P."/>
            <person name="Zhao D."/>
            <person name="Xiang H."/>
        </authorList>
    </citation>
    <scope>NUCLEOTIDE SEQUENCE [LARGE SCALE GENOMIC DNA]</scope>
    <source>
        <strain evidence="2 3">QXD-8</strain>
    </source>
</reference>
<protein>
    <submittedName>
        <fullName evidence="2">Uncharacterized protein</fullName>
    </submittedName>
</protein>
<accession>A0ABU0Z3V8</accession>
<evidence type="ECO:0000313" key="3">
    <source>
        <dbReference type="Proteomes" id="UP001235133"/>
    </source>
</evidence>
<keyword evidence="1" id="KW-0472">Membrane</keyword>
<dbReference type="EMBL" id="JAVFWO010000004">
    <property type="protein sequence ID" value="MDQ7879264.1"/>
    <property type="molecule type" value="Genomic_DNA"/>
</dbReference>
<keyword evidence="3" id="KW-1185">Reference proteome</keyword>
<evidence type="ECO:0000256" key="1">
    <source>
        <dbReference type="SAM" id="Phobius"/>
    </source>
</evidence>
<proteinExistence type="predicted"/>
<name>A0ABU0Z3V8_9MICO</name>
<dbReference type="Proteomes" id="UP001235133">
    <property type="component" value="Unassembled WGS sequence"/>
</dbReference>
<dbReference type="RefSeq" id="WP_308868880.1">
    <property type="nucleotide sequence ID" value="NZ_JAVFWO010000004.1"/>
</dbReference>
<gene>
    <name evidence="2" type="ORF">Q9R08_14840</name>
</gene>
<keyword evidence="1" id="KW-1133">Transmembrane helix</keyword>
<organism evidence="2 3">
    <name type="scientific">Microbacterium psychrotolerans</name>
    <dbReference type="NCBI Taxonomy" id="3068321"/>
    <lineage>
        <taxon>Bacteria</taxon>
        <taxon>Bacillati</taxon>
        <taxon>Actinomycetota</taxon>
        <taxon>Actinomycetes</taxon>
        <taxon>Micrococcales</taxon>
        <taxon>Microbacteriaceae</taxon>
        <taxon>Microbacterium</taxon>
    </lineage>
</organism>